<reference evidence="2 3" key="1">
    <citation type="submission" date="2015-07" db="EMBL/GenBank/DDBJ databases">
        <title>Genome analysis of myxobacterium Chondromyces crocatus Cm c5 reveals a high potential for natural compound synthesis and the genetic basis for the loss of fruiting body formation.</title>
        <authorList>
            <person name="Zaburannyi N."/>
            <person name="Bunk B."/>
            <person name="Maier J."/>
            <person name="Overmann J."/>
            <person name="Mueller R."/>
        </authorList>
    </citation>
    <scope>NUCLEOTIDE SEQUENCE [LARGE SCALE GENOMIC DNA]</scope>
    <source>
        <strain evidence="2 3">Cm c5</strain>
    </source>
</reference>
<dbReference type="STRING" id="52.CMC5_008680"/>
<feature type="compositionally biased region" description="Polar residues" evidence="1">
    <location>
        <begin position="1"/>
        <end position="12"/>
    </location>
</feature>
<name>A0A0K1E7U0_CHOCO</name>
<protein>
    <submittedName>
        <fullName evidence="2">N-formylglutamate amidohydrolase</fullName>
    </submittedName>
</protein>
<proteinExistence type="predicted"/>
<organism evidence="2 3">
    <name type="scientific">Chondromyces crocatus</name>
    <dbReference type="NCBI Taxonomy" id="52"/>
    <lineage>
        <taxon>Bacteria</taxon>
        <taxon>Pseudomonadati</taxon>
        <taxon>Myxococcota</taxon>
        <taxon>Polyangia</taxon>
        <taxon>Polyangiales</taxon>
        <taxon>Polyangiaceae</taxon>
        <taxon>Chondromyces</taxon>
    </lineage>
</organism>
<dbReference type="KEGG" id="ccro:CMC5_008680"/>
<dbReference type="SUPFAM" id="SSF53187">
    <property type="entry name" value="Zn-dependent exopeptidases"/>
    <property type="match status" value="1"/>
</dbReference>
<keyword evidence="3" id="KW-1185">Reference proteome</keyword>
<accession>A0A0K1E7U0</accession>
<dbReference type="GO" id="GO:0016787">
    <property type="term" value="F:hydrolase activity"/>
    <property type="evidence" value="ECO:0007669"/>
    <property type="project" value="UniProtKB-KW"/>
</dbReference>
<sequence>MREPSAQQSTSDEPFLGPDEPAPVEVVNEGGTSRYVLVCEHASNRLPRRVGDLGLTAAELERHIAWDLGAAQLARALGERLDAPLFMTNYSRLVIDCNRPRHSPTSIVEVSESTDIPGNVGLPEGERAARWRALFEPFRDAVTQHLDRRQAEGRPTAVIGVHSFTPVFLGIARRWQCAVLSLGAREFAQGLIERLREEVPEVGDNEPYQPTLDGDHTVPYFGDARGLPAVLFEIRQDLLADSAGIAEWSERLARVLG</sequence>
<dbReference type="InterPro" id="IPR007709">
    <property type="entry name" value="N-FG_amidohydro"/>
</dbReference>
<dbReference type="InterPro" id="IPR011227">
    <property type="entry name" value="UCP029730"/>
</dbReference>
<feature type="region of interest" description="Disordered" evidence="1">
    <location>
        <begin position="1"/>
        <end position="22"/>
    </location>
</feature>
<evidence type="ECO:0000256" key="1">
    <source>
        <dbReference type="SAM" id="MobiDB-lite"/>
    </source>
</evidence>
<dbReference type="Pfam" id="PF05013">
    <property type="entry name" value="FGase"/>
    <property type="match status" value="1"/>
</dbReference>
<dbReference type="Gene3D" id="3.40.630.40">
    <property type="entry name" value="Zn-dependent exopeptidases"/>
    <property type="match status" value="1"/>
</dbReference>
<dbReference type="AlphaFoldDB" id="A0A0K1E7U0"/>
<dbReference type="PATRIC" id="fig|52.7.peg.935"/>
<gene>
    <name evidence="2" type="ORF">CMC5_008680</name>
</gene>
<dbReference type="RefSeq" id="WP_050429214.1">
    <property type="nucleotide sequence ID" value="NZ_CP012159.1"/>
</dbReference>
<keyword evidence="2" id="KW-0378">Hydrolase</keyword>
<dbReference type="OrthoDB" id="9815326at2"/>
<evidence type="ECO:0000313" key="3">
    <source>
        <dbReference type="Proteomes" id="UP000067626"/>
    </source>
</evidence>
<evidence type="ECO:0000313" key="2">
    <source>
        <dbReference type="EMBL" id="AKT36747.1"/>
    </source>
</evidence>
<dbReference type="Proteomes" id="UP000067626">
    <property type="component" value="Chromosome"/>
</dbReference>
<dbReference type="PIRSF" id="PIRSF029730">
    <property type="entry name" value="UCP029730"/>
    <property type="match status" value="1"/>
</dbReference>
<dbReference type="EMBL" id="CP012159">
    <property type="protein sequence ID" value="AKT36747.1"/>
    <property type="molecule type" value="Genomic_DNA"/>
</dbReference>